<dbReference type="GO" id="GO:0005615">
    <property type="term" value="C:extracellular space"/>
    <property type="evidence" value="ECO:0007669"/>
    <property type="project" value="TreeGrafter"/>
</dbReference>
<name>A0A183K3V9_9TREM</name>
<dbReference type="OrthoDB" id="5597848at2759"/>
<feature type="chain" id="PRO_5043140745" description="Mesencephalic astrocyte-derived neurotrophic factor homolog" evidence="8">
    <location>
        <begin position="23"/>
        <end position="184"/>
    </location>
</feature>
<evidence type="ECO:0000256" key="1">
    <source>
        <dbReference type="ARBA" id="ARBA00004613"/>
    </source>
</evidence>
<dbReference type="EMBL" id="UZAK01033356">
    <property type="protein sequence ID" value="VDP36555.1"/>
    <property type="molecule type" value="Genomic_DNA"/>
</dbReference>
<evidence type="ECO:0000256" key="6">
    <source>
        <dbReference type="ARBA" id="ARBA00023157"/>
    </source>
</evidence>
<dbReference type="PANTHER" id="PTHR12990:SF5">
    <property type="entry name" value="MESENCEPHALIC ASTROCYTE-DERIVED NEUROTROPHIC FACTOR HOMOLOG"/>
    <property type="match status" value="1"/>
</dbReference>
<dbReference type="SUPFAM" id="SSF68906">
    <property type="entry name" value="SAP domain"/>
    <property type="match status" value="1"/>
</dbReference>
<feature type="domain" description="ARMET N-terminal" evidence="10">
    <location>
        <begin position="29"/>
        <end position="123"/>
    </location>
</feature>
<dbReference type="InterPro" id="IPR045333">
    <property type="entry name" value="ARMET-like"/>
</dbReference>
<organism evidence="13">
    <name type="scientific">Schistosoma curassoni</name>
    <dbReference type="NCBI Taxonomy" id="6186"/>
    <lineage>
        <taxon>Eukaryota</taxon>
        <taxon>Metazoa</taxon>
        <taxon>Spiralia</taxon>
        <taxon>Lophotrochozoa</taxon>
        <taxon>Platyhelminthes</taxon>
        <taxon>Trematoda</taxon>
        <taxon>Digenea</taxon>
        <taxon>Strigeidida</taxon>
        <taxon>Schistosomatoidea</taxon>
        <taxon>Schistosomatidae</taxon>
        <taxon>Schistosoma</taxon>
    </lineage>
</organism>
<dbReference type="GO" id="GO:0005783">
    <property type="term" value="C:endoplasmic reticulum"/>
    <property type="evidence" value="ECO:0007669"/>
    <property type="project" value="TreeGrafter"/>
</dbReference>
<dbReference type="Proteomes" id="UP000279833">
    <property type="component" value="Unassembled WGS sequence"/>
</dbReference>
<dbReference type="GO" id="GO:0031175">
    <property type="term" value="P:neuron projection development"/>
    <property type="evidence" value="ECO:0007669"/>
    <property type="project" value="TreeGrafter"/>
</dbReference>
<comment type="similarity">
    <text evidence="2">Belongs to the ARMET family.</text>
</comment>
<evidence type="ECO:0000313" key="11">
    <source>
        <dbReference type="EMBL" id="VDP36555.1"/>
    </source>
</evidence>
<keyword evidence="6" id="KW-1015">Disulfide bond</keyword>
<dbReference type="STRING" id="6186.A0A183K3V9"/>
<dbReference type="AlphaFoldDB" id="A0A183K3V9"/>
<keyword evidence="5 8" id="KW-0732">Signal</keyword>
<dbReference type="InterPro" id="IPR036361">
    <property type="entry name" value="SAP_dom_sf"/>
</dbReference>
<dbReference type="InterPro" id="IPR045332">
    <property type="entry name" value="ARMET_N"/>
</dbReference>
<dbReference type="GO" id="GO:0071542">
    <property type="term" value="P:dopaminergic neuron differentiation"/>
    <property type="evidence" value="ECO:0007669"/>
    <property type="project" value="TreeGrafter"/>
</dbReference>
<evidence type="ECO:0000256" key="2">
    <source>
        <dbReference type="ARBA" id="ARBA00005617"/>
    </source>
</evidence>
<gene>
    <name evidence="11" type="ORF">SCUD_LOCUS9677</name>
</gene>
<keyword evidence="4" id="KW-0964">Secreted</keyword>
<keyword evidence="12" id="KW-1185">Reference proteome</keyword>
<evidence type="ECO:0000256" key="8">
    <source>
        <dbReference type="SAM" id="SignalP"/>
    </source>
</evidence>
<dbReference type="InterPro" id="IPR019345">
    <property type="entry name" value="ARMET_C"/>
</dbReference>
<dbReference type="Pfam" id="PF20145">
    <property type="entry name" value="ARMET_N"/>
    <property type="match status" value="1"/>
</dbReference>
<sequence length="184" mass="21169">MDKSVVFCIIVILTTFLNIIHAKKYDPSNCEVCIKFVGSFIQSLEPDDFQSPQKIKDAFMKRCETSVGKDNSFCYYVGGLKTSAAKTVNTLVDPISWKMPVEKICEKLFKVDSQICDLRYEKVVDLKEFNFEKSKVRDLKKIIERWGLECRGCTEKRDYISLIKSNMQKHDPEAAAFLQARGEL</sequence>
<evidence type="ECO:0000259" key="9">
    <source>
        <dbReference type="Pfam" id="PF10208"/>
    </source>
</evidence>
<evidence type="ECO:0000256" key="4">
    <source>
        <dbReference type="ARBA" id="ARBA00022525"/>
    </source>
</evidence>
<protein>
    <recommendedName>
        <fullName evidence="3">Mesencephalic astrocyte-derived neurotrophic factor homolog</fullName>
    </recommendedName>
    <alternativeName>
        <fullName evidence="7">MANF/CDNF-like protein</fullName>
    </alternativeName>
</protein>
<dbReference type="Gene3D" id="1.10.225.10">
    <property type="entry name" value="Saposin-like"/>
    <property type="match status" value="1"/>
</dbReference>
<reference evidence="11 12" key="2">
    <citation type="submission" date="2018-11" db="EMBL/GenBank/DDBJ databases">
        <authorList>
            <consortium name="Pathogen Informatics"/>
        </authorList>
    </citation>
    <scope>NUCLEOTIDE SEQUENCE [LARGE SCALE GENOMIC DNA]</scope>
    <source>
        <strain evidence="11">Dakar</strain>
        <strain evidence="12">Dakar, Senegal</strain>
    </source>
</reference>
<dbReference type="PANTHER" id="PTHR12990">
    <property type="entry name" value="ARMET-LIKE PROTEIN"/>
    <property type="match status" value="1"/>
</dbReference>
<dbReference type="Pfam" id="PF10208">
    <property type="entry name" value="ARMET_C"/>
    <property type="match status" value="1"/>
</dbReference>
<evidence type="ECO:0000256" key="3">
    <source>
        <dbReference type="ARBA" id="ARBA00014267"/>
    </source>
</evidence>
<evidence type="ECO:0000256" key="5">
    <source>
        <dbReference type="ARBA" id="ARBA00022729"/>
    </source>
</evidence>
<dbReference type="Gene3D" id="1.10.720.30">
    <property type="entry name" value="SAP domain"/>
    <property type="match status" value="1"/>
</dbReference>
<dbReference type="WBParaSite" id="SCUD_0000967701-mRNA-1">
    <property type="protein sequence ID" value="SCUD_0000967701-mRNA-1"/>
    <property type="gene ID" value="SCUD_0000967701"/>
</dbReference>
<evidence type="ECO:0000313" key="13">
    <source>
        <dbReference type="WBParaSite" id="SCUD_0000967701-mRNA-1"/>
    </source>
</evidence>
<feature type="domain" description="ARMET C-terminal" evidence="9">
    <location>
        <begin position="129"/>
        <end position="170"/>
    </location>
</feature>
<evidence type="ECO:0000259" key="10">
    <source>
        <dbReference type="Pfam" id="PF20145"/>
    </source>
</evidence>
<accession>A0A183K3V9</accession>
<proteinExistence type="inferred from homology"/>
<comment type="subcellular location">
    <subcellularLocation>
        <location evidence="1">Secreted</location>
    </subcellularLocation>
</comment>
<reference evidence="13" key="1">
    <citation type="submission" date="2016-06" db="UniProtKB">
        <authorList>
            <consortium name="WormBaseParasite"/>
        </authorList>
    </citation>
    <scope>IDENTIFICATION</scope>
</reference>
<evidence type="ECO:0000256" key="7">
    <source>
        <dbReference type="ARBA" id="ARBA00032923"/>
    </source>
</evidence>
<feature type="signal peptide" evidence="8">
    <location>
        <begin position="1"/>
        <end position="22"/>
    </location>
</feature>
<evidence type="ECO:0000313" key="12">
    <source>
        <dbReference type="Proteomes" id="UP000279833"/>
    </source>
</evidence>